<name>A0A1N7QV42_9BACT</name>
<reference evidence="2" key="1">
    <citation type="submission" date="2017-01" db="EMBL/GenBank/DDBJ databases">
        <authorList>
            <person name="Varghese N."/>
            <person name="Submissions S."/>
        </authorList>
    </citation>
    <scope>NUCLEOTIDE SEQUENCE [LARGE SCALE GENOMIC DNA]</scope>
    <source>
        <strain evidence="2">DSM 21054</strain>
    </source>
</reference>
<proteinExistence type="predicted"/>
<protein>
    <recommendedName>
        <fullName evidence="3">DUF4261 domain-containing protein</fullName>
    </recommendedName>
</protein>
<gene>
    <name evidence="1" type="ORF">SAMN05421788_10743</name>
</gene>
<dbReference type="OrthoDB" id="4158605at2"/>
<evidence type="ECO:0000313" key="1">
    <source>
        <dbReference type="EMBL" id="SIT26743.1"/>
    </source>
</evidence>
<dbReference type="Proteomes" id="UP000186917">
    <property type="component" value="Unassembled WGS sequence"/>
</dbReference>
<evidence type="ECO:0008006" key="3">
    <source>
        <dbReference type="Google" id="ProtNLM"/>
    </source>
</evidence>
<dbReference type="STRING" id="477680.SAMN05421788_10743"/>
<dbReference type="RefSeq" id="WP_076380659.1">
    <property type="nucleotide sequence ID" value="NZ_AP017422.1"/>
</dbReference>
<organism evidence="1 2">
    <name type="scientific">Filimonas lacunae</name>
    <dbReference type="NCBI Taxonomy" id="477680"/>
    <lineage>
        <taxon>Bacteria</taxon>
        <taxon>Pseudomonadati</taxon>
        <taxon>Bacteroidota</taxon>
        <taxon>Chitinophagia</taxon>
        <taxon>Chitinophagales</taxon>
        <taxon>Chitinophagaceae</taxon>
        <taxon>Filimonas</taxon>
    </lineage>
</organism>
<evidence type="ECO:0000313" key="2">
    <source>
        <dbReference type="Proteomes" id="UP000186917"/>
    </source>
</evidence>
<accession>A0A1N7QV42</accession>
<dbReference type="AlphaFoldDB" id="A0A1N7QV42"/>
<keyword evidence="2" id="KW-1185">Reference proteome</keyword>
<dbReference type="EMBL" id="FTOR01000007">
    <property type="protein sequence ID" value="SIT26743.1"/>
    <property type="molecule type" value="Genomic_DNA"/>
</dbReference>
<sequence>MWPFKENSGKKSRGPKDPFTTIISIPGTWKSWDDLMQKVAVRCDGEYFIVGNMLIHIKSLRHYSLEMHDVDKDIVSGFTEAGKTTGMTETFTASLEKANSIIYISGPTGNLEEAEYIAFAATALLQSGGIGVKIETAGKAFEKDNWLELTNKFKPANLYNMFVVASVTDDQAAVYSRGMQNLGLKDTIIVGEDPQQAITTISVFSNYQITDKSIIQHKQVFSTQDNATKFNITIEKKHPCKGHQLLENPLGAWKLSKTI</sequence>